<comment type="caution">
    <text evidence="2">The sequence shown here is derived from an EMBL/GenBank/DDBJ whole genome shotgun (WGS) entry which is preliminary data.</text>
</comment>
<keyword evidence="1" id="KW-0472">Membrane</keyword>
<keyword evidence="1" id="KW-0812">Transmembrane</keyword>
<evidence type="ECO:0000256" key="1">
    <source>
        <dbReference type="SAM" id="Phobius"/>
    </source>
</evidence>
<name>A0A1G2NCF1_9BACT</name>
<evidence type="ECO:0000313" key="2">
    <source>
        <dbReference type="EMBL" id="OHA33746.1"/>
    </source>
</evidence>
<evidence type="ECO:0000313" key="3">
    <source>
        <dbReference type="Proteomes" id="UP000176221"/>
    </source>
</evidence>
<protein>
    <recommendedName>
        <fullName evidence="4">Type 4 fimbrial biogenesis protein PilX N-terminal domain-containing protein</fullName>
    </recommendedName>
</protein>
<reference evidence="2 3" key="1">
    <citation type="journal article" date="2016" name="Nat. Commun.">
        <title>Thousands of microbial genomes shed light on interconnected biogeochemical processes in an aquifer system.</title>
        <authorList>
            <person name="Anantharaman K."/>
            <person name="Brown C.T."/>
            <person name="Hug L.A."/>
            <person name="Sharon I."/>
            <person name="Castelle C.J."/>
            <person name="Probst A.J."/>
            <person name="Thomas B.C."/>
            <person name="Singh A."/>
            <person name="Wilkins M.J."/>
            <person name="Karaoz U."/>
            <person name="Brodie E.L."/>
            <person name="Williams K.H."/>
            <person name="Hubbard S.S."/>
            <person name="Banfield J.F."/>
        </authorList>
    </citation>
    <scope>NUCLEOTIDE SEQUENCE [LARGE SCALE GENOMIC DNA]</scope>
</reference>
<dbReference type="AlphaFoldDB" id="A0A1G2NCF1"/>
<dbReference type="STRING" id="1802319.A2928_02580"/>
<dbReference type="EMBL" id="MHRX01000025">
    <property type="protein sequence ID" value="OHA33746.1"/>
    <property type="molecule type" value="Genomic_DNA"/>
</dbReference>
<keyword evidence="1" id="KW-1133">Transmembrane helix</keyword>
<evidence type="ECO:0008006" key="4">
    <source>
        <dbReference type="Google" id="ProtNLM"/>
    </source>
</evidence>
<accession>A0A1G2NCF1</accession>
<dbReference type="Proteomes" id="UP000176221">
    <property type="component" value="Unassembled WGS sequence"/>
</dbReference>
<feature type="transmembrane region" description="Helical" evidence="1">
    <location>
        <begin position="12"/>
        <end position="34"/>
    </location>
</feature>
<sequence length="182" mass="19452">MKIENNEKNNKSGFTVLYAVLISSLLLSIGASIYNLSIKDIILTGSVGESQRAIYAADSAVECAFFWDLNITSGEDSSFASSTFLGALPDVIKCSNTTIDLQAVSPAACTYNLLTTLSRCEFSVIFSNTGACINDAAAAKVSVERVVTDPVNFVIGTTITADGFSSCDTTVRRVQRTLRVTY</sequence>
<organism evidence="2 3">
    <name type="scientific">Candidatus Taylorbacteria bacterium RIFCSPLOWO2_01_FULL_45_15b</name>
    <dbReference type="NCBI Taxonomy" id="1802319"/>
    <lineage>
        <taxon>Bacteria</taxon>
        <taxon>Candidatus Tayloriibacteriota</taxon>
    </lineage>
</organism>
<proteinExistence type="predicted"/>
<gene>
    <name evidence="2" type="ORF">A2928_02580</name>
</gene>